<feature type="compositionally biased region" description="Basic and acidic residues" evidence="1">
    <location>
        <begin position="96"/>
        <end position="114"/>
    </location>
</feature>
<dbReference type="Proteomes" id="UP000276133">
    <property type="component" value="Unassembled WGS sequence"/>
</dbReference>
<feature type="compositionally biased region" description="Low complexity" evidence="1">
    <location>
        <begin position="74"/>
        <end position="88"/>
    </location>
</feature>
<dbReference type="AlphaFoldDB" id="A0A3M7SBF0"/>
<evidence type="ECO:0000256" key="1">
    <source>
        <dbReference type="SAM" id="MobiDB-lite"/>
    </source>
</evidence>
<gene>
    <name evidence="2" type="ORF">BpHYR1_052348</name>
</gene>
<accession>A0A3M7SBF0</accession>
<reference evidence="2 3" key="1">
    <citation type="journal article" date="2018" name="Sci. Rep.">
        <title>Genomic signatures of local adaptation to the degree of environmental predictability in rotifers.</title>
        <authorList>
            <person name="Franch-Gras L."/>
            <person name="Hahn C."/>
            <person name="Garcia-Roger E.M."/>
            <person name="Carmona M.J."/>
            <person name="Serra M."/>
            <person name="Gomez A."/>
        </authorList>
    </citation>
    <scope>NUCLEOTIDE SEQUENCE [LARGE SCALE GENOMIC DNA]</scope>
    <source>
        <strain evidence="2">HYR1</strain>
    </source>
</reference>
<comment type="caution">
    <text evidence="2">The sequence shown here is derived from an EMBL/GenBank/DDBJ whole genome shotgun (WGS) entry which is preliminary data.</text>
</comment>
<dbReference type="EMBL" id="REGN01001696">
    <property type="protein sequence ID" value="RNA33092.1"/>
    <property type="molecule type" value="Genomic_DNA"/>
</dbReference>
<evidence type="ECO:0000313" key="2">
    <source>
        <dbReference type="EMBL" id="RNA33092.1"/>
    </source>
</evidence>
<protein>
    <submittedName>
        <fullName evidence="2">Uncharacterized protein</fullName>
    </submittedName>
</protein>
<evidence type="ECO:0000313" key="3">
    <source>
        <dbReference type="Proteomes" id="UP000276133"/>
    </source>
</evidence>
<keyword evidence="3" id="KW-1185">Reference proteome</keyword>
<proteinExistence type="predicted"/>
<feature type="compositionally biased region" description="Low complexity" evidence="1">
    <location>
        <begin position="52"/>
        <end position="62"/>
    </location>
</feature>
<organism evidence="2 3">
    <name type="scientific">Brachionus plicatilis</name>
    <name type="common">Marine rotifer</name>
    <name type="synonym">Brachionus muelleri</name>
    <dbReference type="NCBI Taxonomy" id="10195"/>
    <lineage>
        <taxon>Eukaryota</taxon>
        <taxon>Metazoa</taxon>
        <taxon>Spiralia</taxon>
        <taxon>Gnathifera</taxon>
        <taxon>Rotifera</taxon>
        <taxon>Eurotatoria</taxon>
        <taxon>Monogononta</taxon>
        <taxon>Pseudotrocha</taxon>
        <taxon>Ploima</taxon>
        <taxon>Brachionidae</taxon>
        <taxon>Brachionus</taxon>
    </lineage>
</organism>
<sequence length="136" mass="14724">MSVIRVGSRVLLKLKRTHKSRPEWEHVYFSSFEEDKVVVQEVVRGSSGDQTESAAEVSAAAAPGDDGQTSASPTTNAAAVNVEAARATGVGRGRPKKAESEHREAERKAAEVAKRVLNPPERVQLERAAKKQHGQQ</sequence>
<feature type="region of interest" description="Disordered" evidence="1">
    <location>
        <begin position="43"/>
        <end position="136"/>
    </location>
</feature>
<name>A0A3M7SBF0_BRAPC</name>